<keyword evidence="4" id="KW-1185">Reference proteome</keyword>
<evidence type="ECO:0000313" key="3">
    <source>
        <dbReference type="EMBL" id="PSS27604.1"/>
    </source>
</evidence>
<proteinExistence type="predicted"/>
<evidence type="ECO:0000256" key="1">
    <source>
        <dbReference type="SAM" id="MobiDB-lite"/>
    </source>
</evidence>
<dbReference type="OrthoDB" id="10003767at2759"/>
<dbReference type="Pfam" id="PF01636">
    <property type="entry name" value="APH"/>
    <property type="match status" value="1"/>
</dbReference>
<reference evidence="3 4" key="1">
    <citation type="journal article" date="2018" name="New Phytol.">
        <title>Comparative genomics and transcriptomics depict ericoid mycorrhizal fungi as versatile saprotrophs and plant mutualists.</title>
        <authorList>
            <person name="Martino E."/>
            <person name="Morin E."/>
            <person name="Grelet G.A."/>
            <person name="Kuo A."/>
            <person name="Kohler A."/>
            <person name="Daghino S."/>
            <person name="Barry K.W."/>
            <person name="Cichocki N."/>
            <person name="Clum A."/>
            <person name="Dockter R.B."/>
            <person name="Hainaut M."/>
            <person name="Kuo R.C."/>
            <person name="LaButti K."/>
            <person name="Lindahl B.D."/>
            <person name="Lindquist E.A."/>
            <person name="Lipzen A."/>
            <person name="Khouja H.R."/>
            <person name="Magnuson J."/>
            <person name="Murat C."/>
            <person name="Ohm R.A."/>
            <person name="Singer S.W."/>
            <person name="Spatafora J.W."/>
            <person name="Wang M."/>
            <person name="Veneault-Fourrey C."/>
            <person name="Henrissat B."/>
            <person name="Grigoriev I.V."/>
            <person name="Martin F.M."/>
            <person name="Perotto S."/>
        </authorList>
    </citation>
    <scope>NUCLEOTIDE SEQUENCE [LARGE SCALE GENOMIC DNA]</scope>
    <source>
        <strain evidence="3 4">ATCC 22711</strain>
    </source>
</reference>
<dbReference type="Gene3D" id="3.90.1200.10">
    <property type="match status" value="1"/>
</dbReference>
<dbReference type="PANTHER" id="PTHR36091">
    <property type="entry name" value="ALTERED INHERITANCE OF MITOCHONDRIA PROTEIN 9, MITOCHONDRIAL"/>
    <property type="match status" value="1"/>
</dbReference>
<dbReference type="PANTHER" id="PTHR36091:SF2">
    <property type="entry name" value="AMINOGLYCOSIDE PHOSPHOTRANSFERASE DOMAIN-CONTAINING PROTEIN"/>
    <property type="match status" value="1"/>
</dbReference>
<dbReference type="SUPFAM" id="SSF56112">
    <property type="entry name" value="Protein kinase-like (PK-like)"/>
    <property type="match status" value="1"/>
</dbReference>
<evidence type="ECO:0000313" key="4">
    <source>
        <dbReference type="Proteomes" id="UP000241818"/>
    </source>
</evidence>
<accession>A0A2T3BE02</accession>
<sequence length="528" mass="62124">MRRGFSIRPVLCYLRRVERAQKYTTHQHQHREELPNVKDARHPFYNYTSGRWLYNEHLRLSERHLHFNLDALHLAIAKSVNQHHADIVRFTKLAEGGSYRVFEAAFRDGLRVIARLPYPCTIPRNYGISSEVATMEFLRLHGLPIPKIFNWSSSASNEVGSEYIIIERTPGKELEDTWYTMTLRERMAVIEKIVNIEKILFDIRFPASRSLFFKDSLDAGVKSVDIPKYDDETDVSGFCIGPSTDYLWWYQNRHELGANYGPWMDTEELLRAVGERELLWLRRFGKPRYPREPLYREVYNNQVVDPQVQINHLLNYLKIAPHLVPQAEELNVPTIRHPDLSPNNIFISNSGDITGILDWQNTTIIPLFLQAKIPKHFQNYGDDDSENFRRPRLPEDFGALSESDKEYEMELYRRRQSCETSFTPPPANHRKNWTELSSAHDPEVHYSTEDSQSCLSREAQQKEADAQIQQIREYLGIDIEGWIPSGEFEEARKKARDLKIRMLEEADTEEERWELDVFWPFQDHEEID</sequence>
<dbReference type="InParanoid" id="A0A2T3BE02"/>
<dbReference type="GO" id="GO:0005739">
    <property type="term" value="C:mitochondrion"/>
    <property type="evidence" value="ECO:0007669"/>
    <property type="project" value="TreeGrafter"/>
</dbReference>
<feature type="region of interest" description="Disordered" evidence="1">
    <location>
        <begin position="438"/>
        <end position="461"/>
    </location>
</feature>
<dbReference type="InterPro" id="IPR011009">
    <property type="entry name" value="Kinase-like_dom_sf"/>
</dbReference>
<feature type="compositionally biased region" description="Basic and acidic residues" evidence="1">
    <location>
        <begin position="438"/>
        <end position="448"/>
    </location>
</feature>
<dbReference type="Proteomes" id="UP000241818">
    <property type="component" value="Unassembled WGS sequence"/>
</dbReference>
<gene>
    <name evidence="3" type="ORF">M430DRAFT_55096</name>
</gene>
<protein>
    <recommendedName>
        <fullName evidence="2">Aminoglycoside phosphotransferase domain-containing protein</fullName>
    </recommendedName>
</protein>
<dbReference type="GeneID" id="36576600"/>
<dbReference type="InterPro" id="IPR051035">
    <property type="entry name" value="Mito_inheritance_9"/>
</dbReference>
<organism evidence="3 4">
    <name type="scientific">Amorphotheca resinae ATCC 22711</name>
    <dbReference type="NCBI Taxonomy" id="857342"/>
    <lineage>
        <taxon>Eukaryota</taxon>
        <taxon>Fungi</taxon>
        <taxon>Dikarya</taxon>
        <taxon>Ascomycota</taxon>
        <taxon>Pezizomycotina</taxon>
        <taxon>Leotiomycetes</taxon>
        <taxon>Helotiales</taxon>
        <taxon>Amorphothecaceae</taxon>
        <taxon>Amorphotheca</taxon>
    </lineage>
</organism>
<dbReference type="AlphaFoldDB" id="A0A2T3BE02"/>
<dbReference type="EMBL" id="KZ679006">
    <property type="protein sequence ID" value="PSS27604.1"/>
    <property type="molecule type" value="Genomic_DNA"/>
</dbReference>
<name>A0A2T3BE02_AMORE</name>
<feature type="domain" description="Aminoglycoside phosphotransferase" evidence="2">
    <location>
        <begin position="128"/>
        <end position="366"/>
    </location>
</feature>
<dbReference type="InterPro" id="IPR002575">
    <property type="entry name" value="Aminoglycoside_PTrfase"/>
</dbReference>
<dbReference type="STRING" id="857342.A0A2T3BE02"/>
<dbReference type="FunCoup" id="A0A2T3BE02">
    <property type="interactions" value="20"/>
</dbReference>
<dbReference type="RefSeq" id="XP_024725129.1">
    <property type="nucleotide sequence ID" value="XM_024868519.1"/>
</dbReference>
<evidence type="ECO:0000259" key="2">
    <source>
        <dbReference type="Pfam" id="PF01636"/>
    </source>
</evidence>